<dbReference type="EMBL" id="JAQQWL010000018">
    <property type="protein sequence ID" value="KAK8036851.1"/>
    <property type="molecule type" value="Genomic_DNA"/>
</dbReference>
<name>A0ABR1SRA7_9PEZI</name>
<sequence>MSSPSVTVPAAAVVVVGQVNVRLDLDPKVQRRAFTSAFIKRVEAVKSEINRLLGLEKRFAVVFCGGSFMNDEVRKEIKDYMDMHVKSEAARQTCKVTYDFLGEYDETWSSRDVASCSAAVTFPSGPTTCPTATLDLSY</sequence>
<organism evidence="1 2">
    <name type="scientific">Apiospora phragmitis</name>
    <dbReference type="NCBI Taxonomy" id="2905665"/>
    <lineage>
        <taxon>Eukaryota</taxon>
        <taxon>Fungi</taxon>
        <taxon>Dikarya</taxon>
        <taxon>Ascomycota</taxon>
        <taxon>Pezizomycotina</taxon>
        <taxon>Sordariomycetes</taxon>
        <taxon>Xylariomycetidae</taxon>
        <taxon>Amphisphaeriales</taxon>
        <taxon>Apiosporaceae</taxon>
        <taxon>Apiospora</taxon>
    </lineage>
</organism>
<keyword evidence="2" id="KW-1185">Reference proteome</keyword>
<gene>
    <name evidence="1" type="ORF">PG994_015348</name>
</gene>
<dbReference type="RefSeq" id="XP_066707669.1">
    <property type="nucleotide sequence ID" value="XM_066866755.1"/>
</dbReference>
<comment type="caution">
    <text evidence="1">The sequence shown here is derived from an EMBL/GenBank/DDBJ whole genome shotgun (WGS) entry which is preliminary data.</text>
</comment>
<accession>A0ABR1SRA7</accession>
<dbReference type="Proteomes" id="UP001480595">
    <property type="component" value="Unassembled WGS sequence"/>
</dbReference>
<reference evidence="1 2" key="1">
    <citation type="submission" date="2023-01" db="EMBL/GenBank/DDBJ databases">
        <title>Analysis of 21 Apiospora genomes using comparative genomics revels a genus with tremendous synthesis potential of carbohydrate active enzymes and secondary metabolites.</title>
        <authorList>
            <person name="Sorensen T."/>
        </authorList>
    </citation>
    <scope>NUCLEOTIDE SEQUENCE [LARGE SCALE GENOMIC DNA]</scope>
    <source>
        <strain evidence="1 2">CBS 135458</strain>
    </source>
</reference>
<protein>
    <submittedName>
        <fullName evidence="1">Uncharacterized protein</fullName>
    </submittedName>
</protein>
<evidence type="ECO:0000313" key="2">
    <source>
        <dbReference type="Proteomes" id="UP001480595"/>
    </source>
</evidence>
<dbReference type="GeneID" id="92099820"/>
<evidence type="ECO:0000313" key="1">
    <source>
        <dbReference type="EMBL" id="KAK8036851.1"/>
    </source>
</evidence>
<proteinExistence type="predicted"/>